<organism evidence="1 2">
    <name type="scientific">Nostoc punctiforme NIES-2108</name>
    <dbReference type="NCBI Taxonomy" id="1356359"/>
    <lineage>
        <taxon>Bacteria</taxon>
        <taxon>Bacillati</taxon>
        <taxon>Cyanobacteriota</taxon>
        <taxon>Cyanophyceae</taxon>
        <taxon>Nostocales</taxon>
        <taxon>Nostocaceae</taxon>
        <taxon>Nostoc</taxon>
    </lineage>
</organism>
<evidence type="ECO:0000313" key="1">
    <source>
        <dbReference type="EMBL" id="RCJ31372.1"/>
    </source>
</evidence>
<gene>
    <name evidence="1" type="ORF">A6769_31020</name>
</gene>
<protein>
    <submittedName>
        <fullName evidence="1">Uncharacterized protein</fullName>
    </submittedName>
</protein>
<dbReference type="EMBL" id="LXQE01000176">
    <property type="protein sequence ID" value="RCJ31372.1"/>
    <property type="molecule type" value="Genomic_DNA"/>
</dbReference>
<comment type="caution">
    <text evidence="1">The sequence shown here is derived from an EMBL/GenBank/DDBJ whole genome shotgun (WGS) entry which is preliminary data.</text>
</comment>
<evidence type="ECO:0000313" key="2">
    <source>
        <dbReference type="Proteomes" id="UP000252085"/>
    </source>
</evidence>
<dbReference type="AlphaFoldDB" id="A0A367R7H0"/>
<reference evidence="1 2" key="1">
    <citation type="submission" date="2016-04" db="EMBL/GenBank/DDBJ databases">
        <authorList>
            <person name="Evans L.H."/>
            <person name="Alamgir A."/>
            <person name="Owens N."/>
            <person name="Weber N.D."/>
            <person name="Virtaneva K."/>
            <person name="Barbian K."/>
            <person name="Babar A."/>
            <person name="Rosenke K."/>
        </authorList>
    </citation>
    <scope>NUCLEOTIDE SEQUENCE [LARGE SCALE GENOMIC DNA]</scope>
    <source>
        <strain evidence="1">NIES-2108</strain>
    </source>
</reference>
<name>A0A367R7H0_NOSPU</name>
<sequence>MFLRCLLKRVKTQLRVPKMQRATFLNNIVTANTDFSRIFIKKRYGQSLKASIYQEDSADRRV</sequence>
<proteinExistence type="predicted"/>
<dbReference type="Proteomes" id="UP000252085">
    <property type="component" value="Unassembled WGS sequence"/>
</dbReference>
<accession>A0A367R7H0</accession>